<evidence type="ECO:0000313" key="2">
    <source>
        <dbReference type="Proteomes" id="UP000265520"/>
    </source>
</evidence>
<sequence length="91" mass="10487">MAPEAKLRRERQGVVLENSPEARKMAVGAKKTSPGAKFLNLCENLDVSWPRLGRIRWRLRRNLCFVTHFKSPIKGNLKLLRKGSNFEEKIV</sequence>
<organism evidence="1 2">
    <name type="scientific">Trifolium medium</name>
    <dbReference type="NCBI Taxonomy" id="97028"/>
    <lineage>
        <taxon>Eukaryota</taxon>
        <taxon>Viridiplantae</taxon>
        <taxon>Streptophyta</taxon>
        <taxon>Embryophyta</taxon>
        <taxon>Tracheophyta</taxon>
        <taxon>Spermatophyta</taxon>
        <taxon>Magnoliopsida</taxon>
        <taxon>eudicotyledons</taxon>
        <taxon>Gunneridae</taxon>
        <taxon>Pentapetalae</taxon>
        <taxon>rosids</taxon>
        <taxon>fabids</taxon>
        <taxon>Fabales</taxon>
        <taxon>Fabaceae</taxon>
        <taxon>Papilionoideae</taxon>
        <taxon>50 kb inversion clade</taxon>
        <taxon>NPAAA clade</taxon>
        <taxon>Hologalegina</taxon>
        <taxon>IRL clade</taxon>
        <taxon>Trifolieae</taxon>
        <taxon>Trifolium</taxon>
    </lineage>
</organism>
<proteinExistence type="predicted"/>
<protein>
    <submittedName>
        <fullName evidence="1">Uncharacterized protein</fullName>
    </submittedName>
</protein>
<reference evidence="1 2" key="1">
    <citation type="journal article" date="2018" name="Front. Plant Sci.">
        <title>Red Clover (Trifolium pratense) and Zigzag Clover (T. medium) - A Picture of Genomic Similarities and Differences.</title>
        <authorList>
            <person name="Dluhosova J."/>
            <person name="Istvanek J."/>
            <person name="Nedelnik J."/>
            <person name="Repkova J."/>
        </authorList>
    </citation>
    <scope>NUCLEOTIDE SEQUENCE [LARGE SCALE GENOMIC DNA]</scope>
    <source>
        <strain evidence="2">cv. 10/8</strain>
        <tissue evidence="1">Leaf</tissue>
    </source>
</reference>
<dbReference type="EMBL" id="LXQA010256128">
    <property type="protein sequence ID" value="MCI38450.1"/>
    <property type="molecule type" value="Genomic_DNA"/>
</dbReference>
<comment type="caution">
    <text evidence="1">The sequence shown here is derived from an EMBL/GenBank/DDBJ whole genome shotgun (WGS) entry which is preliminary data.</text>
</comment>
<dbReference type="Proteomes" id="UP000265520">
    <property type="component" value="Unassembled WGS sequence"/>
</dbReference>
<evidence type="ECO:0000313" key="1">
    <source>
        <dbReference type="EMBL" id="MCI38450.1"/>
    </source>
</evidence>
<dbReference type="AlphaFoldDB" id="A0A392RRP6"/>
<keyword evidence="2" id="KW-1185">Reference proteome</keyword>
<feature type="non-terminal residue" evidence="1">
    <location>
        <position position="91"/>
    </location>
</feature>
<accession>A0A392RRP6</accession>
<name>A0A392RRP6_9FABA</name>